<evidence type="ECO:0000259" key="4">
    <source>
        <dbReference type="PROSITE" id="PS50158"/>
    </source>
</evidence>
<keyword evidence="2" id="KW-0175">Coiled coil</keyword>
<dbReference type="InterPro" id="IPR001878">
    <property type="entry name" value="Znf_CCHC"/>
</dbReference>
<evidence type="ECO:0000256" key="1">
    <source>
        <dbReference type="PROSITE-ProRule" id="PRU00047"/>
    </source>
</evidence>
<protein>
    <recommendedName>
        <fullName evidence="4">CCHC-type domain-containing protein</fullName>
    </recommendedName>
</protein>
<reference evidence="5" key="2">
    <citation type="submission" date="2022-06" db="UniProtKB">
        <authorList>
            <consortium name="EnsemblMetazoa"/>
        </authorList>
    </citation>
    <scope>IDENTIFICATION</scope>
    <source>
        <strain evidence="5">p50T (Dazao)</strain>
    </source>
</reference>
<feature type="compositionally biased region" description="Basic and acidic residues" evidence="3">
    <location>
        <begin position="62"/>
        <end position="76"/>
    </location>
</feature>
<sequence length="739" mass="79577">MSMSSLKKLLPQEGTSCSAGGESLRAVEKSAARCPSYSGGGTSCSGKESEKDGEKRKRSTRDKRETVQNEDRRRESSVCSEDSMVVSSCCSSPKRTTRKRAKGSKNASSDSSTESEASRSGSLVSRTRPSKRGRGRPPTTGQYVGLAAAKQAYLKAQREELELRAEQEVVESVHNLREKRRAVHLISGNITADPATRLQETAQMALTIAAKARNPKGTYIKALKEMATTIKEATEDLASRSANEETLRLQALSERQEAEILQLRKEVEDVRAEMVRLAQTTAQPTPAPTLPNEDDERRLQIIMRAVGSMLDARLAGLEARLLPEPRLRPPLAADARRRCRESEIDPDTAGLVSEATPPYAALPQLETNKKVKPKKQKGNNKKTTPSAPPEPAAPPEPRAFPPAPAALTVSWATVARRGARPRREKEPAPTTNAEGQRDRNPAPLKPKKKGRKKRLRAPRSQAVILRLHPEAIEKGLSYREVLAEARASIDAGALGIPIEKVRSAITGAKILIVSGEDQIAKADLLAEKLKEVLSSKRVTVTRPIVTAAIRISGLDDSLTEEEICTELARIGECSVDAVKAGSIKPGSGGMGQVLVRCPIAAAKKIVTVTKLRIGWSVVRVHLLEARRLQCFRCHALGHVGARCPSSVDRSHDCYRCGQTGHVASGCTLAPRCAVCASAGKPADHTSGGKACARPPRKPRREDVAAPAAAPVAADRSQLGETTTPMDVQPPSGTRKTGAL</sequence>
<feature type="compositionally biased region" description="Polar residues" evidence="3">
    <location>
        <begin position="718"/>
        <end position="739"/>
    </location>
</feature>
<evidence type="ECO:0000256" key="2">
    <source>
        <dbReference type="SAM" id="Coils"/>
    </source>
</evidence>
<feature type="compositionally biased region" description="Polar residues" evidence="3">
    <location>
        <begin position="77"/>
        <end position="94"/>
    </location>
</feature>
<reference evidence="6" key="1">
    <citation type="journal article" date="2008" name="Insect Biochem. Mol. Biol.">
        <title>The genome of a lepidopteran model insect, the silkworm Bombyx mori.</title>
        <authorList>
            <consortium name="International Silkworm Genome Consortium"/>
        </authorList>
    </citation>
    <scope>NUCLEOTIDE SEQUENCE [LARGE SCALE GENOMIC DNA]</scope>
    <source>
        <strain evidence="6">p50T</strain>
    </source>
</reference>
<keyword evidence="1" id="KW-0862">Zinc</keyword>
<feature type="compositionally biased region" description="Pro residues" evidence="3">
    <location>
        <begin position="386"/>
        <end position="404"/>
    </location>
</feature>
<dbReference type="SMART" id="SM00343">
    <property type="entry name" value="ZnF_C2HC"/>
    <property type="match status" value="2"/>
</dbReference>
<accession>A0A8R2LY76</accession>
<dbReference type="GO" id="GO:0008270">
    <property type="term" value="F:zinc ion binding"/>
    <property type="evidence" value="ECO:0007669"/>
    <property type="project" value="UniProtKB-KW"/>
</dbReference>
<dbReference type="SUPFAM" id="SSF57756">
    <property type="entry name" value="Retrovirus zinc finger-like domains"/>
    <property type="match status" value="1"/>
</dbReference>
<keyword evidence="6" id="KW-1185">Reference proteome</keyword>
<evidence type="ECO:0000313" key="5">
    <source>
        <dbReference type="EnsemblMetazoa" id="XP_037869407.1"/>
    </source>
</evidence>
<proteinExistence type="predicted"/>
<evidence type="ECO:0000313" key="6">
    <source>
        <dbReference type="Proteomes" id="UP000005204"/>
    </source>
</evidence>
<feature type="region of interest" description="Disordered" evidence="3">
    <location>
        <begin position="1"/>
        <end position="142"/>
    </location>
</feature>
<dbReference type="InterPro" id="IPR036875">
    <property type="entry name" value="Znf_CCHC_sf"/>
</dbReference>
<dbReference type="PROSITE" id="PS50158">
    <property type="entry name" value="ZF_CCHC"/>
    <property type="match status" value="1"/>
</dbReference>
<feature type="region of interest" description="Disordered" evidence="3">
    <location>
        <begin position="679"/>
        <end position="739"/>
    </location>
</feature>
<feature type="compositionally biased region" description="Low complexity" evidence="3">
    <location>
        <begin position="704"/>
        <end position="713"/>
    </location>
</feature>
<evidence type="ECO:0000256" key="3">
    <source>
        <dbReference type="SAM" id="MobiDB-lite"/>
    </source>
</evidence>
<dbReference type="Proteomes" id="UP000005204">
    <property type="component" value="Unassembled WGS sequence"/>
</dbReference>
<feature type="compositionally biased region" description="Basic residues" evidence="3">
    <location>
        <begin position="370"/>
        <end position="380"/>
    </location>
</feature>
<dbReference type="EnsemblMetazoa" id="XM_038013479.1">
    <property type="protein sequence ID" value="XP_037869407.1"/>
    <property type="gene ID" value="LOC119629034"/>
</dbReference>
<dbReference type="Gene3D" id="4.10.60.10">
    <property type="entry name" value="Zinc finger, CCHC-type"/>
    <property type="match status" value="1"/>
</dbReference>
<feature type="compositionally biased region" description="Basic residues" evidence="3">
    <location>
        <begin position="445"/>
        <end position="457"/>
    </location>
</feature>
<dbReference type="Pfam" id="PF00098">
    <property type="entry name" value="zf-CCHC"/>
    <property type="match status" value="1"/>
</dbReference>
<feature type="region of interest" description="Disordered" evidence="3">
    <location>
        <begin position="332"/>
        <end position="459"/>
    </location>
</feature>
<dbReference type="GO" id="GO:0003676">
    <property type="term" value="F:nucleic acid binding"/>
    <property type="evidence" value="ECO:0007669"/>
    <property type="project" value="InterPro"/>
</dbReference>
<organism evidence="5 6">
    <name type="scientific">Bombyx mori</name>
    <name type="common">Silk moth</name>
    <dbReference type="NCBI Taxonomy" id="7091"/>
    <lineage>
        <taxon>Eukaryota</taxon>
        <taxon>Metazoa</taxon>
        <taxon>Ecdysozoa</taxon>
        <taxon>Arthropoda</taxon>
        <taxon>Hexapoda</taxon>
        <taxon>Insecta</taxon>
        <taxon>Pterygota</taxon>
        <taxon>Neoptera</taxon>
        <taxon>Endopterygota</taxon>
        <taxon>Lepidoptera</taxon>
        <taxon>Glossata</taxon>
        <taxon>Ditrysia</taxon>
        <taxon>Bombycoidea</taxon>
        <taxon>Bombycidae</taxon>
        <taxon>Bombycinae</taxon>
        <taxon>Bombyx</taxon>
    </lineage>
</organism>
<feature type="compositionally biased region" description="Basic and acidic residues" evidence="3">
    <location>
        <begin position="334"/>
        <end position="343"/>
    </location>
</feature>
<name>A0A8R2LY76_BOMMO</name>
<dbReference type="AlphaFoldDB" id="A0A8R2LY76"/>
<keyword evidence="1" id="KW-0479">Metal-binding</keyword>
<feature type="domain" description="CCHC-type" evidence="4">
    <location>
        <begin position="653"/>
        <end position="666"/>
    </location>
</feature>
<keyword evidence="1" id="KW-0863">Zinc-finger</keyword>
<feature type="coiled-coil region" evidence="2">
    <location>
        <begin position="253"/>
        <end position="280"/>
    </location>
</feature>
<feature type="compositionally biased region" description="Low complexity" evidence="3">
    <location>
        <begin position="104"/>
        <end position="122"/>
    </location>
</feature>